<proteinExistence type="predicted"/>
<sequence>MAELLSNQVLWTAVLASFIAQVLKLLIYYAVEREWQWERFVETGGMPSSHAATVSALATGVGITEGWGSAYFAIAAVLAFIVMYDATGIRRAAGMHAQLLNDLVEELQELRKQGPKPEPLKELLGHTYLEVAVGAIIGAMFAWISFLVV</sequence>
<dbReference type="RefSeq" id="WP_013158832.1">
    <property type="nucleotide sequence ID" value="NC_014212.1"/>
</dbReference>
<keyword evidence="1" id="KW-0472">Membrane</keyword>
<dbReference type="PANTHER" id="PTHR31446">
    <property type="entry name" value="ACID PHOSPHATASE/VANADIUM-DEPENDENT HALOPEROXIDASE-RELATED PROTEIN"/>
    <property type="match status" value="1"/>
</dbReference>
<dbReference type="KEGG" id="msv:Mesil_2435"/>
<dbReference type="STRING" id="526227.Mesil_2435"/>
<dbReference type="PANTHER" id="PTHR31446:SF29">
    <property type="entry name" value="ACID PHOSPHATASE_VANADIUM-DEPENDENT HALOPEROXIDASE-RELATED PROTEIN"/>
    <property type="match status" value="1"/>
</dbReference>
<keyword evidence="1" id="KW-0812">Transmembrane</keyword>
<dbReference type="AlphaFoldDB" id="D7BAF5"/>
<dbReference type="eggNOG" id="COG1963">
    <property type="taxonomic scope" value="Bacteria"/>
</dbReference>
<name>D7BAF5_ALLS1</name>
<accession>D7BAF5</accession>
<dbReference type="Proteomes" id="UP000001916">
    <property type="component" value="Chromosome"/>
</dbReference>
<dbReference type="EMBL" id="CP002042">
    <property type="protein sequence ID" value="ADH64290.1"/>
    <property type="molecule type" value="Genomic_DNA"/>
</dbReference>
<keyword evidence="1" id="KW-1133">Transmembrane helix</keyword>
<evidence type="ECO:0000313" key="3">
    <source>
        <dbReference type="Proteomes" id="UP000001916"/>
    </source>
</evidence>
<evidence type="ECO:0000313" key="2">
    <source>
        <dbReference type="EMBL" id="ADH64290.1"/>
    </source>
</evidence>
<gene>
    <name evidence="2" type="ordered locus">Mesil_2435</name>
</gene>
<evidence type="ECO:0000256" key="1">
    <source>
        <dbReference type="SAM" id="Phobius"/>
    </source>
</evidence>
<dbReference type="OrthoDB" id="9792681at2"/>
<organism evidence="2 3">
    <name type="scientific">Allomeiothermus silvanus (strain ATCC 700542 / DSM 9946 / NBRC 106475 / NCIMB 13440 / VI-R2)</name>
    <name type="common">Thermus silvanus</name>
    <dbReference type="NCBI Taxonomy" id="526227"/>
    <lineage>
        <taxon>Bacteria</taxon>
        <taxon>Thermotogati</taxon>
        <taxon>Deinococcota</taxon>
        <taxon>Deinococci</taxon>
        <taxon>Thermales</taxon>
        <taxon>Thermaceae</taxon>
        <taxon>Allomeiothermus</taxon>
    </lineage>
</organism>
<keyword evidence="3" id="KW-1185">Reference proteome</keyword>
<feature type="transmembrane region" description="Helical" evidence="1">
    <location>
        <begin position="67"/>
        <end position="86"/>
    </location>
</feature>
<reference evidence="2 3" key="1">
    <citation type="journal article" date="2010" name="Stand. Genomic Sci.">
        <title>Complete genome sequence of Meiothermus silvanus type strain (VI-R2).</title>
        <authorList>
            <person name="Sikorski J."/>
            <person name="Tindall B.J."/>
            <person name="Lowry S."/>
            <person name="Lucas S."/>
            <person name="Nolan M."/>
            <person name="Copeland A."/>
            <person name="Glavina Del Rio T."/>
            <person name="Tice H."/>
            <person name="Cheng J.F."/>
            <person name="Han C."/>
            <person name="Pitluck S."/>
            <person name="Liolios K."/>
            <person name="Ivanova N."/>
            <person name="Mavromatis K."/>
            <person name="Mikhailova N."/>
            <person name="Pati A."/>
            <person name="Goodwin L."/>
            <person name="Chen A."/>
            <person name="Palaniappan K."/>
            <person name="Land M."/>
            <person name="Hauser L."/>
            <person name="Chang Y.J."/>
            <person name="Jeffries C.D."/>
            <person name="Rohde M."/>
            <person name="Goker M."/>
            <person name="Woyke T."/>
            <person name="Bristow J."/>
            <person name="Eisen J.A."/>
            <person name="Markowitz V."/>
            <person name="Hugenholtz P."/>
            <person name="Kyrpides N.C."/>
            <person name="Klenk H.P."/>
            <person name="Lapidus A."/>
        </authorList>
    </citation>
    <scope>NUCLEOTIDE SEQUENCE [LARGE SCALE GENOMIC DNA]</scope>
    <source>
        <strain evidence="3">ATCC 700542 / DSM 9946 / VI-R2</strain>
    </source>
</reference>
<protein>
    <submittedName>
        <fullName evidence="2">Acid phosphatase/vanadium-dependent haloperoxidase related protein</fullName>
    </submittedName>
</protein>
<feature type="transmembrane region" description="Helical" evidence="1">
    <location>
        <begin position="128"/>
        <end position="148"/>
    </location>
</feature>
<feature type="transmembrane region" description="Helical" evidence="1">
    <location>
        <begin position="9"/>
        <end position="31"/>
    </location>
</feature>
<dbReference type="Pfam" id="PF02681">
    <property type="entry name" value="DUF212"/>
    <property type="match status" value="1"/>
</dbReference>
<dbReference type="InterPro" id="IPR003832">
    <property type="entry name" value="DUF212"/>
</dbReference>
<dbReference type="HOGENOM" id="CLU_073969_1_0_0"/>